<dbReference type="EMBL" id="QRLN01000012">
    <property type="protein sequence ID" value="RHJ11492.1"/>
    <property type="molecule type" value="Genomic_DNA"/>
</dbReference>
<dbReference type="PANTHER" id="PTHR37306">
    <property type="entry name" value="COLICIN V PRODUCTION PROTEIN"/>
    <property type="match status" value="1"/>
</dbReference>
<dbReference type="Proteomes" id="UP001296643">
    <property type="component" value="Unassembled WGS sequence"/>
</dbReference>
<dbReference type="EMBL" id="JAJBNC010000008">
    <property type="protein sequence ID" value="MCB5493393.1"/>
    <property type="molecule type" value="Genomic_DNA"/>
</dbReference>
<protein>
    <submittedName>
        <fullName evidence="14">CvpA family protein</fullName>
    </submittedName>
</protein>
<dbReference type="EMBL" id="JAPZEG010000014">
    <property type="protein sequence ID" value="MDE1204297.1"/>
    <property type="molecule type" value="Genomic_DNA"/>
</dbReference>
<feature type="transmembrane region" description="Helical" evidence="5">
    <location>
        <begin position="28"/>
        <end position="49"/>
    </location>
</feature>
<evidence type="ECO:0000313" key="17">
    <source>
        <dbReference type="Proteomes" id="UP000285610"/>
    </source>
</evidence>
<evidence type="ECO:0000256" key="2">
    <source>
        <dbReference type="ARBA" id="ARBA00022692"/>
    </source>
</evidence>
<evidence type="ECO:0000313" key="12">
    <source>
        <dbReference type="EMBL" id="RGQ58731.1"/>
    </source>
</evidence>
<evidence type="ECO:0000313" key="7">
    <source>
        <dbReference type="EMBL" id="MCZ0688959.1"/>
    </source>
</evidence>
<dbReference type="EMBL" id="QRTJ01000065">
    <property type="protein sequence ID" value="RGQ58731.1"/>
    <property type="molecule type" value="Genomic_DNA"/>
</dbReference>
<dbReference type="Proteomes" id="UP000283992">
    <property type="component" value="Unassembled WGS sequence"/>
</dbReference>
<evidence type="ECO:0000313" key="16">
    <source>
        <dbReference type="Proteomes" id="UP000283992"/>
    </source>
</evidence>
<dbReference type="Proteomes" id="UP001297422">
    <property type="component" value="Unassembled WGS sequence"/>
</dbReference>
<dbReference type="Proteomes" id="UP001149331">
    <property type="component" value="Unassembled WGS sequence"/>
</dbReference>
<feature type="transmembrane region" description="Helical" evidence="5">
    <location>
        <begin position="177"/>
        <end position="201"/>
    </location>
</feature>
<feature type="transmembrane region" description="Helical" evidence="5">
    <location>
        <begin position="213"/>
        <end position="238"/>
    </location>
</feature>
<proteinExistence type="predicted"/>
<dbReference type="EMBL" id="JAAIRM010000010">
    <property type="protein sequence ID" value="NSI19126.1"/>
    <property type="molecule type" value="Genomic_DNA"/>
</dbReference>
<evidence type="ECO:0000256" key="4">
    <source>
        <dbReference type="ARBA" id="ARBA00023136"/>
    </source>
</evidence>
<evidence type="ECO:0000313" key="8">
    <source>
        <dbReference type="EMBL" id="MDB8739432.1"/>
    </source>
</evidence>
<dbReference type="Proteomes" id="UP001211731">
    <property type="component" value="Unassembled WGS sequence"/>
</dbReference>
<name>A0A2N5NXD0_MEDGN</name>
<keyword evidence="4 5" id="KW-0472">Membrane</keyword>
<comment type="caution">
    <text evidence="14">The sequence shown here is derived from an EMBL/GenBank/DDBJ whole genome shotgun (WGS) entry which is preliminary data.</text>
</comment>
<comment type="subcellular location">
    <subcellularLocation>
        <location evidence="1">Membrane</location>
        <topology evidence="1">Multi-pass membrane protein</topology>
    </subcellularLocation>
</comment>
<dbReference type="Pfam" id="PF02674">
    <property type="entry name" value="Colicin_V"/>
    <property type="match status" value="1"/>
</dbReference>
<dbReference type="InterPro" id="IPR003825">
    <property type="entry name" value="Colicin-V_CvpA"/>
</dbReference>
<dbReference type="EMBL" id="QRIA01000004">
    <property type="protein sequence ID" value="RHG21097.1"/>
    <property type="molecule type" value="Genomic_DNA"/>
</dbReference>
<feature type="transmembrane region" description="Helical" evidence="5">
    <location>
        <begin position="5"/>
        <end position="22"/>
    </location>
</feature>
<reference evidence="6" key="4">
    <citation type="submission" date="2021-10" db="EMBL/GenBank/DDBJ databases">
        <title>Collection of gut derived symbiotic bacterial strains cultured from healthy donors.</title>
        <authorList>
            <person name="Lin H."/>
            <person name="Littmann E."/>
            <person name="Claire K."/>
            <person name="Pamer E."/>
        </authorList>
    </citation>
    <scope>NUCLEOTIDE SEQUENCE</scope>
    <source>
        <strain evidence="6">MSK.23.4</strain>
    </source>
</reference>
<dbReference type="PANTHER" id="PTHR37306:SF1">
    <property type="entry name" value="COLICIN V PRODUCTION PROTEIN"/>
    <property type="match status" value="1"/>
</dbReference>
<keyword evidence="2 5" id="KW-0812">Transmembrane</keyword>
<sequence>MDNWLLIIVGVIFLISIVAGYVRGLLKIGISLLATVLSIVLVMFLAPYVSDALIKWTPADEMIEEKCMEMFMPQISADTLKNADLSGTSLGELNQDQLADINNLDWNQLGINIQDILNIIGEIPKEVQIQEIENAALPEFLKNRLLENNNSTIYQELGVKSFPEYAASYIARMILKVVAFLVTFILVWILVRALMAAVDLIGELPILGFFNHLGGAVVGAAAALLIVWLLFLIITLLYNNAIGQSCFEMIEKSSILTFLYDNNILITKLLSF</sequence>
<evidence type="ECO:0000313" key="14">
    <source>
        <dbReference type="EMBL" id="RHJ11492.1"/>
    </source>
</evidence>
<accession>A0A2N5NXD0</accession>
<evidence type="ECO:0000313" key="18">
    <source>
        <dbReference type="Proteomes" id="UP000285697"/>
    </source>
</evidence>
<dbReference type="EMBL" id="QRQE01000012">
    <property type="protein sequence ID" value="RHM78148.1"/>
    <property type="molecule type" value="Genomic_DNA"/>
</dbReference>
<dbReference type="Proteomes" id="UP000286137">
    <property type="component" value="Unassembled WGS sequence"/>
</dbReference>
<organism evidence="14 16">
    <name type="scientific">Mediterraneibacter gnavus</name>
    <name type="common">Ruminococcus gnavus</name>
    <dbReference type="NCBI Taxonomy" id="33038"/>
    <lineage>
        <taxon>Bacteria</taxon>
        <taxon>Bacillati</taxon>
        <taxon>Bacillota</taxon>
        <taxon>Clostridia</taxon>
        <taxon>Lachnospirales</taxon>
        <taxon>Lachnospiraceae</taxon>
        <taxon>Mediterraneibacter</taxon>
    </lineage>
</organism>
<evidence type="ECO:0000313" key="6">
    <source>
        <dbReference type="EMBL" id="MCB5493393.1"/>
    </source>
</evidence>
<reference evidence="7" key="5">
    <citation type="submission" date="2022-11" db="EMBL/GenBank/DDBJ databases">
        <title>Temperate bacteriophages infecting mucin-degrading bacterium Ruminococcus gnavus from the human gut.</title>
        <authorList>
            <person name="Buttimer C."/>
        </authorList>
    </citation>
    <scope>NUCLEOTIDE SEQUENCE</scope>
    <source>
        <strain evidence="7">CCUG 52279</strain>
    </source>
</reference>
<dbReference type="Proteomes" id="UP001076974">
    <property type="component" value="Unassembled WGS sequence"/>
</dbReference>
<dbReference type="Proteomes" id="UP000285697">
    <property type="component" value="Unassembled WGS sequence"/>
</dbReference>
<reference evidence="10" key="2">
    <citation type="journal article" date="2020" name="Cell Host Microbe">
        <title>Functional and Genomic Variation between Human-Derived Isolates of Lachnospiraceae Reveals Inter- and Intra-Species Diversity.</title>
        <authorList>
            <person name="Sorbara M.T."/>
            <person name="Littmann E.R."/>
            <person name="Fontana E."/>
            <person name="Moody T.U."/>
            <person name="Kohout C.E."/>
            <person name="Gjonbalaj M."/>
            <person name="Eaton V."/>
            <person name="Seok R."/>
            <person name="Leiner I.M."/>
            <person name="Pamer E.G."/>
        </authorList>
    </citation>
    <scope>NUCLEOTIDE SEQUENCE</scope>
    <source>
        <strain evidence="11">MSK.15.32</strain>
        <strain evidence="10">MSK.22.53</strain>
    </source>
</reference>
<dbReference type="EMBL" id="JAPRBD010000002">
    <property type="protein sequence ID" value="MCZ0688959.1"/>
    <property type="molecule type" value="Genomic_DNA"/>
</dbReference>
<dbReference type="AlphaFoldDB" id="A0A2N5NXD0"/>
<keyword evidence="3 5" id="KW-1133">Transmembrane helix</keyword>
<reference evidence="9" key="6">
    <citation type="submission" date="2022-12" db="EMBL/GenBank/DDBJ databases">
        <title>Genome of R. gnavus strain RSHDN_120.</title>
        <authorList>
            <person name="Abdugheni R."/>
        </authorList>
    </citation>
    <scope>NUCLEOTIDE SEQUENCE</scope>
    <source>
        <strain evidence="9">RSHDN_120</strain>
    </source>
</reference>
<evidence type="ECO:0000313" key="15">
    <source>
        <dbReference type="EMBL" id="RHM78148.1"/>
    </source>
</evidence>
<dbReference type="RefSeq" id="WP_009244124.1">
    <property type="nucleotide sequence ID" value="NZ_BAABSA010000010.1"/>
</dbReference>
<reference evidence="8" key="7">
    <citation type="submission" date="2023-01" db="EMBL/GenBank/DDBJ databases">
        <title>Human gut microbiome strain richness.</title>
        <authorList>
            <person name="Chen-Liaw A."/>
        </authorList>
    </citation>
    <scope>NUCLEOTIDE SEQUENCE</scope>
    <source>
        <strain evidence="8">1001217st1_A9_1001217B_191108</strain>
    </source>
</reference>
<dbReference type="Proteomes" id="UP000285610">
    <property type="component" value="Unassembled WGS sequence"/>
</dbReference>
<evidence type="ECO:0000313" key="11">
    <source>
        <dbReference type="EMBL" id="NSI59787.1"/>
    </source>
</evidence>
<gene>
    <name evidence="14" type="ORF">DW142_09975</name>
    <name evidence="13" type="ORF">DW270_04600</name>
    <name evidence="12" type="ORF">DWY88_17210</name>
    <name evidence="15" type="ORF">DWZ50_06530</name>
    <name evidence="10" type="ORF">G4958_07175</name>
    <name evidence="11" type="ORF">G4993_15515</name>
    <name evidence="6" type="ORF">LIQ10_06510</name>
    <name evidence="9" type="ORF">O4N78_12115</name>
    <name evidence="7" type="ORF">OZZ16_03340</name>
    <name evidence="8" type="ORF">PNU63_11755</name>
</gene>
<dbReference type="Proteomes" id="UP001296580">
    <property type="component" value="Unassembled WGS sequence"/>
</dbReference>
<evidence type="ECO:0000313" key="10">
    <source>
        <dbReference type="EMBL" id="NSI19126.1"/>
    </source>
</evidence>
<evidence type="ECO:0000256" key="1">
    <source>
        <dbReference type="ARBA" id="ARBA00004141"/>
    </source>
</evidence>
<dbReference type="GO" id="GO:0016020">
    <property type="term" value="C:membrane"/>
    <property type="evidence" value="ECO:0007669"/>
    <property type="project" value="UniProtKB-SubCell"/>
</dbReference>
<dbReference type="GO" id="GO:0009403">
    <property type="term" value="P:toxin biosynthetic process"/>
    <property type="evidence" value="ECO:0007669"/>
    <property type="project" value="InterPro"/>
</dbReference>
<evidence type="ECO:0000313" key="9">
    <source>
        <dbReference type="EMBL" id="MDE1204297.1"/>
    </source>
</evidence>
<reference evidence="16 17" key="1">
    <citation type="submission" date="2018-08" db="EMBL/GenBank/DDBJ databases">
        <title>A genome reference for cultivated species of the human gut microbiota.</title>
        <authorList>
            <person name="Zou Y."/>
            <person name="Xue W."/>
            <person name="Luo G."/>
        </authorList>
    </citation>
    <scope>NUCLEOTIDE SEQUENCE [LARGE SCALE GENOMIC DNA]</scope>
    <source>
        <strain evidence="12 19">AF27-4BH</strain>
        <strain evidence="15 17">AF33-12</strain>
        <strain evidence="14 16">AM12-54</strain>
        <strain evidence="13 18">AM22-7AC</strain>
    </source>
</reference>
<evidence type="ECO:0000256" key="5">
    <source>
        <dbReference type="SAM" id="Phobius"/>
    </source>
</evidence>
<dbReference type="EMBL" id="JAAIRV010000044">
    <property type="protein sequence ID" value="NSI59787.1"/>
    <property type="molecule type" value="Genomic_DNA"/>
</dbReference>
<evidence type="ECO:0000313" key="13">
    <source>
        <dbReference type="EMBL" id="RHG21097.1"/>
    </source>
</evidence>
<evidence type="ECO:0000256" key="3">
    <source>
        <dbReference type="ARBA" id="ARBA00022989"/>
    </source>
</evidence>
<evidence type="ECO:0000313" key="19">
    <source>
        <dbReference type="Proteomes" id="UP000286137"/>
    </source>
</evidence>
<dbReference type="EMBL" id="JAQMLR010000012">
    <property type="protein sequence ID" value="MDB8739432.1"/>
    <property type="molecule type" value="Genomic_DNA"/>
</dbReference>
<reference evidence="10" key="3">
    <citation type="submission" date="2020-02" db="EMBL/GenBank/DDBJ databases">
        <authorList>
            <person name="Littmann E."/>
            <person name="Sorbara M."/>
        </authorList>
    </citation>
    <scope>NUCLEOTIDE SEQUENCE</scope>
    <source>
        <strain evidence="11">MSK.15.32</strain>
        <strain evidence="10">MSK.22.53</strain>
    </source>
</reference>